<feature type="region of interest" description="Disordered" evidence="9">
    <location>
        <begin position="167"/>
        <end position="189"/>
    </location>
</feature>
<dbReference type="Pfam" id="PF01555">
    <property type="entry name" value="N6_N4_Mtase"/>
    <property type="match status" value="1"/>
</dbReference>
<reference evidence="11 12" key="1">
    <citation type="submission" date="2019-01" db="EMBL/GenBank/DDBJ databases">
        <authorList>
            <person name="Brito A."/>
        </authorList>
    </citation>
    <scope>NUCLEOTIDE SEQUENCE [LARGE SCALE GENOMIC DNA]</scope>
    <source>
        <strain evidence="11">1</strain>
    </source>
</reference>
<dbReference type="GO" id="GO:0032259">
    <property type="term" value="P:methylation"/>
    <property type="evidence" value="ECO:0007669"/>
    <property type="project" value="UniProtKB-KW"/>
</dbReference>
<dbReference type="OrthoDB" id="9800801at2"/>
<dbReference type="GO" id="GO:0009307">
    <property type="term" value="P:DNA restriction-modification system"/>
    <property type="evidence" value="ECO:0007669"/>
    <property type="project" value="UniProtKB-KW"/>
</dbReference>
<dbReference type="GO" id="GO:0005737">
    <property type="term" value="C:cytoplasm"/>
    <property type="evidence" value="ECO:0007669"/>
    <property type="project" value="TreeGrafter"/>
</dbReference>
<evidence type="ECO:0000256" key="6">
    <source>
        <dbReference type="ARBA" id="ARBA00023125"/>
    </source>
</evidence>
<dbReference type="EC" id="2.1.1.-" evidence="8"/>
<keyword evidence="4" id="KW-0949">S-adenosyl-L-methionine</keyword>
<dbReference type="PANTHER" id="PTHR13370">
    <property type="entry name" value="RNA METHYLASE-RELATED"/>
    <property type="match status" value="1"/>
</dbReference>
<proteinExistence type="inferred from homology"/>
<evidence type="ECO:0000256" key="4">
    <source>
        <dbReference type="ARBA" id="ARBA00022691"/>
    </source>
</evidence>
<comment type="similarity">
    <text evidence="1">Belongs to the N(4)/N(6)-methyltransferase family. N(4) subfamily.</text>
</comment>
<organism evidence="11 12">
    <name type="scientific">Hyella patelloides LEGE 07179</name>
    <dbReference type="NCBI Taxonomy" id="945734"/>
    <lineage>
        <taxon>Bacteria</taxon>
        <taxon>Bacillati</taxon>
        <taxon>Cyanobacteriota</taxon>
        <taxon>Cyanophyceae</taxon>
        <taxon>Pleurocapsales</taxon>
        <taxon>Hyellaceae</taxon>
        <taxon>Hyella</taxon>
    </lineage>
</organism>
<dbReference type="InterPro" id="IPR001091">
    <property type="entry name" value="RM_Methyltransferase"/>
</dbReference>
<evidence type="ECO:0000256" key="5">
    <source>
        <dbReference type="ARBA" id="ARBA00022747"/>
    </source>
</evidence>
<dbReference type="EMBL" id="CAACVJ010000135">
    <property type="protein sequence ID" value="VEP13791.1"/>
    <property type="molecule type" value="Genomic_DNA"/>
</dbReference>
<dbReference type="GO" id="GO:0008170">
    <property type="term" value="F:N-methyltransferase activity"/>
    <property type="evidence" value="ECO:0007669"/>
    <property type="project" value="InterPro"/>
</dbReference>
<evidence type="ECO:0000313" key="12">
    <source>
        <dbReference type="Proteomes" id="UP000320055"/>
    </source>
</evidence>
<keyword evidence="2 11" id="KW-0489">Methyltransferase</keyword>
<comment type="catalytic activity">
    <reaction evidence="7">
        <text>a 2'-deoxycytidine in DNA + S-adenosyl-L-methionine = an N(4)-methyl-2'-deoxycytidine in DNA + S-adenosyl-L-homocysteine + H(+)</text>
        <dbReference type="Rhea" id="RHEA:16857"/>
        <dbReference type="Rhea" id="RHEA-COMP:11369"/>
        <dbReference type="Rhea" id="RHEA-COMP:13674"/>
        <dbReference type="ChEBI" id="CHEBI:15378"/>
        <dbReference type="ChEBI" id="CHEBI:57856"/>
        <dbReference type="ChEBI" id="CHEBI:59789"/>
        <dbReference type="ChEBI" id="CHEBI:85452"/>
        <dbReference type="ChEBI" id="CHEBI:137933"/>
        <dbReference type="EC" id="2.1.1.113"/>
    </reaction>
</comment>
<dbReference type="InterPro" id="IPR029063">
    <property type="entry name" value="SAM-dependent_MTases_sf"/>
</dbReference>
<dbReference type="GO" id="GO:0009007">
    <property type="term" value="F:site-specific DNA-methyltransferase (adenine-specific) activity"/>
    <property type="evidence" value="ECO:0007669"/>
    <property type="project" value="TreeGrafter"/>
</dbReference>
<dbReference type="RefSeq" id="WP_144864680.1">
    <property type="nucleotide sequence ID" value="NZ_LR213783.1"/>
</dbReference>
<feature type="compositionally biased region" description="Low complexity" evidence="9">
    <location>
        <begin position="178"/>
        <end position="189"/>
    </location>
</feature>
<dbReference type="Gene3D" id="3.40.50.150">
    <property type="entry name" value="Vaccinia Virus protein VP39"/>
    <property type="match status" value="1"/>
</dbReference>
<evidence type="ECO:0000256" key="2">
    <source>
        <dbReference type="ARBA" id="ARBA00022603"/>
    </source>
</evidence>
<dbReference type="SUPFAM" id="SSF53335">
    <property type="entry name" value="S-adenosyl-L-methionine-dependent methyltransferases"/>
    <property type="match status" value="1"/>
</dbReference>
<sequence length="331" mass="38417">MNNPSLFPKYTSIETEFNTDANLVLKLGDVEDFLSTIPDNSITLIVTSPPYNLGKKYEKRIAIETYLEQQKPIIKQLYRILKEDGSICWQVGNYVDKGEVFPLDIFYYQIFKEYNLFLRNRIIWHFGHGLHASKKFSGRYETILWFTKSKEYLFNLDAVRVPSKYPGKRHYKGKNKGKPSGNPKGKNPSDFWEIAINEWAKEVWEIPNVKSNHPEKTLHPCQYPVELVERCVLALTNEHDWVFDPFAGVGSSLIAAIKHNRKAIGCEKESQYIEIAHQRINSYFEGTLRTRPMGKPVHKPVGKDKVSQVPQEWQKAESEQMKLFEKKGTSK</sequence>
<keyword evidence="12" id="KW-1185">Reference proteome</keyword>
<name>A0A563VQV7_9CYAN</name>
<keyword evidence="5" id="KW-0680">Restriction system</keyword>
<dbReference type="AlphaFoldDB" id="A0A563VQV7"/>
<gene>
    <name evidence="11" type="ORF">H1P_220032</name>
</gene>
<dbReference type="GO" id="GO:0003677">
    <property type="term" value="F:DNA binding"/>
    <property type="evidence" value="ECO:0007669"/>
    <property type="project" value="UniProtKB-KW"/>
</dbReference>
<evidence type="ECO:0000256" key="7">
    <source>
        <dbReference type="ARBA" id="ARBA00049120"/>
    </source>
</evidence>
<evidence type="ECO:0000256" key="9">
    <source>
        <dbReference type="SAM" id="MobiDB-lite"/>
    </source>
</evidence>
<dbReference type="PANTHER" id="PTHR13370:SF3">
    <property type="entry name" value="TRNA (GUANINE(10)-N2)-METHYLTRANSFERASE HOMOLOG"/>
    <property type="match status" value="1"/>
</dbReference>
<accession>A0A563VQV7</accession>
<dbReference type="PROSITE" id="PS00093">
    <property type="entry name" value="N4_MTASE"/>
    <property type="match status" value="1"/>
</dbReference>
<feature type="domain" description="DNA methylase N-4/N-6" evidence="10">
    <location>
        <begin position="42"/>
        <end position="277"/>
    </location>
</feature>
<dbReference type="InterPro" id="IPR017985">
    <property type="entry name" value="MeTrfase_CN4_CS"/>
</dbReference>
<dbReference type="InterPro" id="IPR002941">
    <property type="entry name" value="DNA_methylase_N4/N6"/>
</dbReference>
<evidence type="ECO:0000313" key="11">
    <source>
        <dbReference type="EMBL" id="VEP13791.1"/>
    </source>
</evidence>
<keyword evidence="3 11" id="KW-0808">Transferase</keyword>
<dbReference type="GO" id="GO:0015667">
    <property type="term" value="F:site-specific DNA-methyltransferase (cytosine-N4-specific) activity"/>
    <property type="evidence" value="ECO:0007669"/>
    <property type="project" value="UniProtKB-EC"/>
</dbReference>
<evidence type="ECO:0000256" key="1">
    <source>
        <dbReference type="ARBA" id="ARBA00010203"/>
    </source>
</evidence>
<dbReference type="PRINTS" id="PR00508">
    <property type="entry name" value="S21N4MTFRASE"/>
</dbReference>
<feature type="compositionally biased region" description="Basic residues" evidence="9">
    <location>
        <begin position="167"/>
        <end position="177"/>
    </location>
</feature>
<evidence type="ECO:0000256" key="8">
    <source>
        <dbReference type="RuleBase" id="RU362026"/>
    </source>
</evidence>
<protein>
    <recommendedName>
        <fullName evidence="8">Methyltransferase</fullName>
        <ecNumber evidence="8">2.1.1.-</ecNumber>
    </recommendedName>
</protein>
<keyword evidence="6" id="KW-0238">DNA-binding</keyword>
<evidence type="ECO:0000256" key="3">
    <source>
        <dbReference type="ARBA" id="ARBA00022679"/>
    </source>
</evidence>
<evidence type="ECO:0000259" key="10">
    <source>
        <dbReference type="Pfam" id="PF01555"/>
    </source>
</evidence>
<dbReference type="Proteomes" id="UP000320055">
    <property type="component" value="Unassembled WGS sequence"/>
</dbReference>